<name>A0ABD1FIJ2_SALDI</name>
<proteinExistence type="inferred from homology"/>
<sequence length="229" mass="24866">MASFQYNFSNRIVKDLSFQFDTDYPEQNPVLRLTKTDENGNALPWSTGRILYSRTIPFGPAVDFKTTVKFTVKRNVSNSSPIADGLAFFIVPEGHTFPEGTSPPPGGNFGLFDPSGKSSNVFAVAFDTLLGTPNSVSFGIDIQVRKPVAKRDVPYSFVGKELTLVVSYDGATRAISASITDGSVPFPVSHSYYLPTILPPFVKVGLASSTGQNAAVHDVHYWEFNSTAP</sequence>
<organism evidence="4 5">
    <name type="scientific">Salvia divinorum</name>
    <name type="common">Maria pastora</name>
    <name type="synonym">Diviner's sage</name>
    <dbReference type="NCBI Taxonomy" id="28513"/>
    <lineage>
        <taxon>Eukaryota</taxon>
        <taxon>Viridiplantae</taxon>
        <taxon>Streptophyta</taxon>
        <taxon>Embryophyta</taxon>
        <taxon>Tracheophyta</taxon>
        <taxon>Spermatophyta</taxon>
        <taxon>Magnoliopsida</taxon>
        <taxon>eudicotyledons</taxon>
        <taxon>Gunneridae</taxon>
        <taxon>Pentapetalae</taxon>
        <taxon>asterids</taxon>
        <taxon>lamiids</taxon>
        <taxon>Lamiales</taxon>
        <taxon>Lamiaceae</taxon>
        <taxon>Nepetoideae</taxon>
        <taxon>Mentheae</taxon>
        <taxon>Salviinae</taxon>
        <taxon>Salvia</taxon>
        <taxon>Salvia subgen. Calosphace</taxon>
    </lineage>
</organism>
<protein>
    <submittedName>
        <fullName evidence="4">Non-specific serine/threonine protein kinase</fullName>
        <ecNumber evidence="4">2.7.11.1</ecNumber>
    </submittedName>
</protein>
<dbReference type="InterPro" id="IPR050258">
    <property type="entry name" value="Leguminous_Lectin"/>
</dbReference>
<dbReference type="EMBL" id="JBEAFC010000014">
    <property type="protein sequence ID" value="KAL1531660.1"/>
    <property type="molecule type" value="Genomic_DNA"/>
</dbReference>
<dbReference type="GO" id="GO:0004674">
    <property type="term" value="F:protein serine/threonine kinase activity"/>
    <property type="evidence" value="ECO:0007669"/>
    <property type="project" value="UniProtKB-KW"/>
</dbReference>
<dbReference type="PANTHER" id="PTHR32401">
    <property type="entry name" value="CONCANAVALIN A-LIKE LECTIN FAMILY PROTEIN"/>
    <property type="match status" value="1"/>
</dbReference>
<dbReference type="Gene3D" id="2.60.120.200">
    <property type="match status" value="1"/>
</dbReference>
<comment type="caution">
    <text evidence="4">The sequence shown here is derived from an EMBL/GenBank/DDBJ whole genome shotgun (WGS) entry which is preliminary data.</text>
</comment>
<keyword evidence="2" id="KW-0430">Lectin</keyword>
<evidence type="ECO:0000259" key="3">
    <source>
        <dbReference type="Pfam" id="PF00139"/>
    </source>
</evidence>
<feature type="domain" description="Legume lectin" evidence="3">
    <location>
        <begin position="3"/>
        <end position="227"/>
    </location>
</feature>
<evidence type="ECO:0000313" key="4">
    <source>
        <dbReference type="EMBL" id="KAL1531660.1"/>
    </source>
</evidence>
<evidence type="ECO:0000256" key="1">
    <source>
        <dbReference type="ARBA" id="ARBA00007606"/>
    </source>
</evidence>
<dbReference type="AlphaFoldDB" id="A0ABD1FIJ2"/>
<dbReference type="Proteomes" id="UP001567538">
    <property type="component" value="Unassembled WGS sequence"/>
</dbReference>
<keyword evidence="4" id="KW-0808">Transferase</keyword>
<gene>
    <name evidence="4" type="ORF">AAHA92_31776</name>
</gene>
<accession>A0ABD1FIJ2</accession>
<reference evidence="4 5" key="1">
    <citation type="submission" date="2024-06" db="EMBL/GenBank/DDBJ databases">
        <title>A chromosome level genome sequence of Diviner's sage (Salvia divinorum).</title>
        <authorList>
            <person name="Ford S.A."/>
            <person name="Ro D.-K."/>
            <person name="Ness R.W."/>
            <person name="Phillips M.A."/>
        </authorList>
    </citation>
    <scope>NUCLEOTIDE SEQUENCE [LARGE SCALE GENOMIC DNA]</scope>
    <source>
        <strain evidence="4">SAF-2024a</strain>
        <tissue evidence="4">Leaf</tissue>
    </source>
</reference>
<evidence type="ECO:0000313" key="5">
    <source>
        <dbReference type="Proteomes" id="UP001567538"/>
    </source>
</evidence>
<evidence type="ECO:0000256" key="2">
    <source>
        <dbReference type="ARBA" id="ARBA00022734"/>
    </source>
</evidence>
<dbReference type="EC" id="2.7.11.1" evidence="4"/>
<dbReference type="InterPro" id="IPR013320">
    <property type="entry name" value="ConA-like_dom_sf"/>
</dbReference>
<dbReference type="SUPFAM" id="SSF49899">
    <property type="entry name" value="Concanavalin A-like lectins/glucanases"/>
    <property type="match status" value="1"/>
</dbReference>
<keyword evidence="5" id="KW-1185">Reference proteome</keyword>
<comment type="similarity">
    <text evidence="1">Belongs to the leguminous lectin family.</text>
</comment>
<keyword evidence="4" id="KW-0723">Serine/threonine-protein kinase</keyword>
<dbReference type="InterPro" id="IPR001220">
    <property type="entry name" value="Legume_lectin_dom"/>
</dbReference>
<dbReference type="GO" id="GO:0030246">
    <property type="term" value="F:carbohydrate binding"/>
    <property type="evidence" value="ECO:0007669"/>
    <property type="project" value="UniProtKB-KW"/>
</dbReference>
<dbReference type="Pfam" id="PF00139">
    <property type="entry name" value="Lectin_legB"/>
    <property type="match status" value="1"/>
</dbReference>
<keyword evidence="4" id="KW-0418">Kinase</keyword>
<dbReference type="PANTHER" id="PTHR32401:SF48">
    <property type="entry name" value="LEGUME LECTIN DOMAIN-CONTAINING PROTEIN"/>
    <property type="match status" value="1"/>
</dbReference>